<reference evidence="1 2" key="1">
    <citation type="submission" date="2020-10" db="EMBL/GenBank/DDBJ databases">
        <authorList>
            <person name="Abad L.A."/>
            <person name="Alter J."/>
            <person name="Becerra C.Y."/>
            <person name="Boehle J."/>
            <person name="Bustos B."/>
            <person name="Connatser B.I."/>
            <person name="Cutright B."/>
            <person name="Gavin J."/>
            <person name="Gomez A.P."/>
            <person name="Grabar K."/>
            <person name="Hur E.Y."/>
            <person name="Ioh M.T."/>
            <person name="Joya-Campos L."/>
            <person name="Lauhon H.N."/>
            <person name="Lee S."/>
            <person name="Maranan R.T."/>
            <person name="Park Y.G."/>
            <person name="Priest M."/>
            <person name="Samuels S.O."/>
            <person name="Sarameh Y.J."/>
            <person name="Schreiber J.M."/>
            <person name="Shepard L."/>
            <person name="Sheth K.J."/>
            <person name="Silva C.A."/>
            <person name="Smyers G.M."/>
            <person name="Tam S."/>
            <person name="Tamura C.M."/>
            <person name="Wucher D.E."/>
            <person name="Donachie S.P."/>
            <person name="Reed F.A."/>
            <person name="Palecanda S."/>
            <person name="Chong R.A."/>
            <person name="Porter M.L."/>
            <person name="Garlena R.A."/>
            <person name="Russell D.A."/>
            <person name="Jacobs-Sera D."/>
            <person name="Hatfull G.F."/>
        </authorList>
    </citation>
    <scope>NUCLEOTIDE SEQUENCE [LARGE SCALE GENOMIC DNA]</scope>
</reference>
<dbReference type="Proteomes" id="UP000595472">
    <property type="component" value="Segment"/>
</dbReference>
<sequence length="62" mass="7260">MMAKPLKEKGLVELRAFQLRVHRQYGLGRISGNDFQNLHDRVTDLLAYVEEMEELEEQGEDL</sequence>
<dbReference type="EMBL" id="MW055913">
    <property type="protein sequence ID" value="QPX62599.1"/>
    <property type="molecule type" value="Genomic_DNA"/>
</dbReference>
<dbReference type="KEGG" id="vg:77923978"/>
<protein>
    <submittedName>
        <fullName evidence="1">Uncharacterized protein</fullName>
    </submittedName>
</protein>
<accession>A0A7T3N3I4</accession>
<organism evidence="1 2">
    <name type="scientific">Arthrobacter phage Wollypog</name>
    <dbReference type="NCBI Taxonomy" id="2790985"/>
    <lineage>
        <taxon>Viruses</taxon>
        <taxon>Duplodnaviria</taxon>
        <taxon>Heunggongvirae</taxon>
        <taxon>Uroviricota</taxon>
        <taxon>Caudoviricetes</taxon>
        <taxon>Wollypogvirus</taxon>
        <taxon>Wollypogvirus wollypog</taxon>
    </lineage>
</organism>
<name>A0A7T3N3I4_9CAUD</name>
<proteinExistence type="predicted"/>
<evidence type="ECO:0000313" key="2">
    <source>
        <dbReference type="Proteomes" id="UP000595472"/>
    </source>
</evidence>
<keyword evidence="2" id="KW-1185">Reference proteome</keyword>
<dbReference type="RefSeq" id="YP_010648538.1">
    <property type="nucleotide sequence ID" value="NC_070760.1"/>
</dbReference>
<gene>
    <name evidence="1" type="primary">47</name>
    <name evidence="1" type="ORF">SEA_WOLLYPOG_47</name>
</gene>
<evidence type="ECO:0000313" key="1">
    <source>
        <dbReference type="EMBL" id="QPX62599.1"/>
    </source>
</evidence>
<dbReference type="GeneID" id="77923978"/>